<evidence type="ECO:0000256" key="1">
    <source>
        <dbReference type="SAM" id="Phobius"/>
    </source>
</evidence>
<protein>
    <submittedName>
        <fullName evidence="2">Uncharacterized protein</fullName>
    </submittedName>
</protein>
<proteinExistence type="predicted"/>
<reference evidence="2 3" key="1">
    <citation type="journal article" date="2015" name="Nature">
        <title>rRNA introns, odd ribosomes, and small enigmatic genomes across a large radiation of phyla.</title>
        <authorList>
            <person name="Brown C.T."/>
            <person name="Hug L.A."/>
            <person name="Thomas B.C."/>
            <person name="Sharon I."/>
            <person name="Castelle C.J."/>
            <person name="Singh A."/>
            <person name="Wilkins M.J."/>
            <person name="Williams K.H."/>
            <person name="Banfield J.F."/>
        </authorList>
    </citation>
    <scope>NUCLEOTIDE SEQUENCE [LARGE SCALE GENOMIC DNA]</scope>
</reference>
<keyword evidence="1" id="KW-0472">Membrane</keyword>
<feature type="transmembrane region" description="Helical" evidence="1">
    <location>
        <begin position="6"/>
        <end position="25"/>
    </location>
</feature>
<name>A0A0G1ATJ7_UNCKA</name>
<organism evidence="2 3">
    <name type="scientific">candidate division WWE3 bacterium GW2011_GWF1_42_14</name>
    <dbReference type="NCBI Taxonomy" id="1619138"/>
    <lineage>
        <taxon>Bacteria</taxon>
        <taxon>Katanobacteria</taxon>
    </lineage>
</organism>
<dbReference type="Proteomes" id="UP000033847">
    <property type="component" value="Unassembled WGS sequence"/>
</dbReference>
<keyword evidence="1" id="KW-1133">Transmembrane helix</keyword>
<dbReference type="AlphaFoldDB" id="A0A0G1ATJ7"/>
<sequence length="34" mass="3650">MATVCYVVIGVVGLLFALLMVSGFFKIPEDTQTS</sequence>
<keyword evidence="1" id="KW-0812">Transmembrane</keyword>
<evidence type="ECO:0000313" key="2">
    <source>
        <dbReference type="EMBL" id="KKS37421.1"/>
    </source>
</evidence>
<gene>
    <name evidence="2" type="ORF">UV00_C0014G0022</name>
</gene>
<accession>A0A0G1ATJ7</accession>
<dbReference type="EMBL" id="LCCU01000014">
    <property type="protein sequence ID" value="KKS37421.1"/>
    <property type="molecule type" value="Genomic_DNA"/>
</dbReference>
<evidence type="ECO:0000313" key="3">
    <source>
        <dbReference type="Proteomes" id="UP000033847"/>
    </source>
</evidence>
<comment type="caution">
    <text evidence="2">The sequence shown here is derived from an EMBL/GenBank/DDBJ whole genome shotgun (WGS) entry which is preliminary data.</text>
</comment>